<organism evidence="2 3">
    <name type="scientific">Kordia antarctica</name>
    <dbReference type="NCBI Taxonomy" id="1218801"/>
    <lineage>
        <taxon>Bacteria</taxon>
        <taxon>Pseudomonadati</taxon>
        <taxon>Bacteroidota</taxon>
        <taxon>Flavobacteriia</taxon>
        <taxon>Flavobacteriales</taxon>
        <taxon>Flavobacteriaceae</taxon>
        <taxon>Kordia</taxon>
    </lineage>
</organism>
<keyword evidence="3" id="KW-1185">Reference proteome</keyword>
<evidence type="ECO:0000313" key="2">
    <source>
        <dbReference type="EMBL" id="QHI36140.1"/>
    </source>
</evidence>
<feature type="transmembrane region" description="Helical" evidence="1">
    <location>
        <begin position="54"/>
        <end position="76"/>
    </location>
</feature>
<dbReference type="KEGG" id="kan:IMCC3317_14990"/>
<protein>
    <submittedName>
        <fullName evidence="2">Uncharacterized protein</fullName>
    </submittedName>
</protein>
<evidence type="ECO:0000313" key="3">
    <source>
        <dbReference type="Proteomes" id="UP000464657"/>
    </source>
</evidence>
<reference evidence="2 3" key="1">
    <citation type="journal article" date="2013" name="Int. J. Syst. Evol. Microbiol.">
        <title>Kordia antarctica sp. nov., isolated from Antarctic seawater.</title>
        <authorList>
            <person name="Baek K."/>
            <person name="Choi A."/>
            <person name="Kang I."/>
            <person name="Lee K."/>
            <person name="Cho J.C."/>
        </authorList>
    </citation>
    <scope>NUCLEOTIDE SEQUENCE [LARGE SCALE GENOMIC DNA]</scope>
    <source>
        <strain evidence="2 3">IMCC3317</strain>
    </source>
</reference>
<dbReference type="Proteomes" id="UP000464657">
    <property type="component" value="Chromosome"/>
</dbReference>
<evidence type="ECO:0000256" key="1">
    <source>
        <dbReference type="SAM" id="Phobius"/>
    </source>
</evidence>
<keyword evidence="1" id="KW-1133">Transmembrane helix</keyword>
<gene>
    <name evidence="2" type="ORF">IMCC3317_14990</name>
</gene>
<name>A0A7L4ZHY9_9FLAO</name>
<dbReference type="RefSeq" id="WP_160128866.1">
    <property type="nucleotide sequence ID" value="NZ_CP019288.1"/>
</dbReference>
<keyword evidence="1" id="KW-0812">Transmembrane</keyword>
<dbReference type="AlphaFoldDB" id="A0A7L4ZHY9"/>
<keyword evidence="1" id="KW-0472">Membrane</keyword>
<sequence>MILRHLYILEKSNLKKGKKYTKSTENFIPTIRMAFFNLQNTMETKNQEFSLSMFAVQTILVVVSILVVFIIAKLCYDKYKNTRFDEADSQTKLTLKHQQ</sequence>
<accession>A0A7L4ZHY9</accession>
<dbReference type="EMBL" id="CP019288">
    <property type="protein sequence ID" value="QHI36140.1"/>
    <property type="molecule type" value="Genomic_DNA"/>
</dbReference>
<proteinExistence type="predicted"/>